<dbReference type="OrthoDB" id="7130006at2759"/>
<organism evidence="6 7">
    <name type="scientific">Septoria linicola</name>
    <dbReference type="NCBI Taxonomy" id="215465"/>
    <lineage>
        <taxon>Eukaryota</taxon>
        <taxon>Fungi</taxon>
        <taxon>Dikarya</taxon>
        <taxon>Ascomycota</taxon>
        <taxon>Pezizomycotina</taxon>
        <taxon>Dothideomycetes</taxon>
        <taxon>Dothideomycetidae</taxon>
        <taxon>Mycosphaerellales</taxon>
        <taxon>Mycosphaerellaceae</taxon>
        <taxon>Septoria</taxon>
    </lineage>
</organism>
<dbReference type="PANTHER" id="PTHR21661">
    <property type="entry name" value="EPOXIDE HYDROLASE 1-RELATED"/>
    <property type="match status" value="1"/>
</dbReference>
<evidence type="ECO:0000256" key="4">
    <source>
        <dbReference type="SAM" id="MobiDB-lite"/>
    </source>
</evidence>
<keyword evidence="2 6" id="KW-0378">Hydrolase</keyword>
<feature type="compositionally biased region" description="Polar residues" evidence="4">
    <location>
        <begin position="10"/>
        <end position="33"/>
    </location>
</feature>
<sequence>MQPLRRLLSFSKQLPPSPQSTTMADYSKPPSSSKLEIKPFKAHVDQQKIDDFKTLLKLSPVAKANWENSHPSVAGPRRYGMPRDWLVNAKEHWLNKFDWRKSEDHINSFPNFTADVKDDLGYTHTIHFVALFSEREDAIPLALYHGWPGSFLEFLQILDILRKTYSPKDLPYHIIVPSIPGYAYSSGPPGDVDYGLENAAEALNSLASGLFPQGYLAQGGDLGSMISRHQAYNCDGCKGMHLNFSPIPRPEGAEKLEISEIEEKSLSRGLWFREQASAYAQEHGTRTATIGHALSASPLALLAWIGEKFLEWTDEDPPLDLILESVSLYWFTDTFARCIYPYRGLAGDDERPRINKIGGRGRARPYVEKPSGYSFFPKELVPMPVSWVAKTANLVSSKVHTSGGHFAAMEKPQELLADIEEYAKKAWKA</sequence>
<evidence type="ECO:0000256" key="3">
    <source>
        <dbReference type="PIRSR" id="PIRSR001112-1"/>
    </source>
</evidence>
<dbReference type="AlphaFoldDB" id="A0A9Q9AME9"/>
<feature type="active site" description="Proton acceptor" evidence="3">
    <location>
        <position position="405"/>
    </location>
</feature>
<dbReference type="Pfam" id="PF06441">
    <property type="entry name" value="EHN"/>
    <property type="match status" value="1"/>
</dbReference>
<dbReference type="PANTHER" id="PTHR21661:SF39">
    <property type="entry name" value="HYDROLASE, PUTATIVE (AFU_ORTHOLOGUE AFUA_3G08960)-RELATED"/>
    <property type="match status" value="1"/>
</dbReference>
<dbReference type="Gene3D" id="3.40.50.1820">
    <property type="entry name" value="alpha/beta hydrolase"/>
    <property type="match status" value="1"/>
</dbReference>
<dbReference type="Proteomes" id="UP001056384">
    <property type="component" value="Chromosome 2"/>
</dbReference>
<proteinExistence type="inferred from homology"/>
<evidence type="ECO:0000313" key="6">
    <source>
        <dbReference type="EMBL" id="USW49628.1"/>
    </source>
</evidence>
<feature type="domain" description="Epoxide hydrolase N-terminal" evidence="5">
    <location>
        <begin position="37"/>
        <end position="154"/>
    </location>
</feature>
<protein>
    <submittedName>
        <fullName evidence="6">Epoxide hydrolase, alpha/Beta hydrolase</fullName>
    </submittedName>
</protein>
<evidence type="ECO:0000256" key="2">
    <source>
        <dbReference type="ARBA" id="ARBA00022801"/>
    </source>
</evidence>
<dbReference type="SUPFAM" id="SSF53474">
    <property type="entry name" value="alpha/beta-Hydrolases"/>
    <property type="match status" value="1"/>
</dbReference>
<dbReference type="PRINTS" id="PR00412">
    <property type="entry name" value="EPOXHYDRLASE"/>
</dbReference>
<keyword evidence="7" id="KW-1185">Reference proteome</keyword>
<feature type="region of interest" description="Disordered" evidence="4">
    <location>
        <begin position="1"/>
        <end position="33"/>
    </location>
</feature>
<evidence type="ECO:0000259" key="5">
    <source>
        <dbReference type="Pfam" id="PF06441"/>
    </source>
</evidence>
<evidence type="ECO:0000313" key="7">
    <source>
        <dbReference type="Proteomes" id="UP001056384"/>
    </source>
</evidence>
<dbReference type="InterPro" id="IPR029058">
    <property type="entry name" value="AB_hydrolase_fold"/>
</dbReference>
<dbReference type="GO" id="GO:0097176">
    <property type="term" value="P:epoxide metabolic process"/>
    <property type="evidence" value="ECO:0007669"/>
    <property type="project" value="TreeGrafter"/>
</dbReference>
<dbReference type="EMBL" id="CP099419">
    <property type="protein sequence ID" value="USW49628.1"/>
    <property type="molecule type" value="Genomic_DNA"/>
</dbReference>
<dbReference type="InterPro" id="IPR016292">
    <property type="entry name" value="Epoxide_hydrolase"/>
</dbReference>
<accession>A0A9Q9AME9</accession>
<feature type="active site" description="Proton donor" evidence="3">
    <location>
        <position position="342"/>
    </location>
</feature>
<comment type="similarity">
    <text evidence="1">Belongs to the peptidase S33 family.</text>
</comment>
<dbReference type="InterPro" id="IPR010497">
    <property type="entry name" value="Epoxide_hydro_N"/>
</dbReference>
<dbReference type="InterPro" id="IPR000639">
    <property type="entry name" value="Epox_hydrolase-like"/>
</dbReference>
<evidence type="ECO:0000256" key="1">
    <source>
        <dbReference type="ARBA" id="ARBA00010088"/>
    </source>
</evidence>
<gene>
    <name evidence="6" type="ORF">Slin15195_G029470</name>
</gene>
<feature type="active site" description="Nucleophile" evidence="3">
    <location>
        <position position="221"/>
    </location>
</feature>
<dbReference type="GO" id="GO:0004301">
    <property type="term" value="F:epoxide hydrolase activity"/>
    <property type="evidence" value="ECO:0007669"/>
    <property type="project" value="TreeGrafter"/>
</dbReference>
<dbReference type="PIRSF" id="PIRSF001112">
    <property type="entry name" value="Epoxide_hydrolase"/>
    <property type="match status" value="1"/>
</dbReference>
<reference evidence="6" key="1">
    <citation type="submission" date="2022-06" db="EMBL/GenBank/DDBJ databases">
        <title>Complete genome sequences of two strains of the flax pathogen Septoria linicola.</title>
        <authorList>
            <person name="Lapalu N."/>
            <person name="Simon A."/>
            <person name="Demenou B."/>
            <person name="Paumier D."/>
            <person name="Guillot M.-P."/>
            <person name="Gout L."/>
            <person name="Valade R."/>
        </authorList>
    </citation>
    <scope>NUCLEOTIDE SEQUENCE</scope>
    <source>
        <strain evidence="6">SE15195</strain>
    </source>
</reference>
<name>A0A9Q9AME9_9PEZI</name>